<reference evidence="3 4" key="1">
    <citation type="submission" date="2019-05" db="EMBL/GenBank/DDBJ databases">
        <title>Psychrobacillus vulpis sp. nov., a new species isolated from feces of a red fox that inhabits in The Tablas de Daimiel Natural Park, Albacete, Spain.</title>
        <authorList>
            <person name="Rodriguez M."/>
            <person name="Reina J.C."/>
            <person name="Bejar V."/>
            <person name="Llamas I."/>
        </authorList>
    </citation>
    <scope>NUCLEOTIDE SEQUENCE [LARGE SCALE GENOMIC DNA]</scope>
    <source>
        <strain evidence="3 4">NHI-2</strain>
    </source>
</reference>
<protein>
    <submittedName>
        <fullName evidence="3">ABC transporter substrate-binding protein</fullName>
    </submittedName>
</protein>
<dbReference type="CDD" id="cd14748">
    <property type="entry name" value="PBP2_UgpB"/>
    <property type="match status" value="1"/>
</dbReference>
<dbReference type="InterPro" id="IPR050490">
    <property type="entry name" value="Bact_solute-bd_prot1"/>
</dbReference>
<evidence type="ECO:0000256" key="2">
    <source>
        <dbReference type="SAM" id="SignalP"/>
    </source>
</evidence>
<comment type="caution">
    <text evidence="3">The sequence shown here is derived from an EMBL/GenBank/DDBJ whole genome shotgun (WGS) entry which is preliminary data.</text>
</comment>
<dbReference type="Proteomes" id="UP000318937">
    <property type="component" value="Unassembled WGS sequence"/>
</dbReference>
<dbReference type="RefSeq" id="WP_142606414.1">
    <property type="nucleotide sequence ID" value="NZ_VDGG01000012.1"/>
</dbReference>
<keyword evidence="2" id="KW-0732">Signal</keyword>
<gene>
    <name evidence="3" type="ORF">FG383_07255</name>
</gene>
<dbReference type="AlphaFoldDB" id="A0A544TFS8"/>
<dbReference type="OrthoDB" id="9782846at2"/>
<organism evidence="3 4">
    <name type="scientific">Psychrobacillus soli</name>
    <dbReference type="NCBI Taxonomy" id="1543965"/>
    <lineage>
        <taxon>Bacteria</taxon>
        <taxon>Bacillati</taxon>
        <taxon>Bacillota</taxon>
        <taxon>Bacilli</taxon>
        <taxon>Bacillales</taxon>
        <taxon>Bacillaceae</taxon>
        <taxon>Psychrobacillus</taxon>
    </lineage>
</organism>
<dbReference type="PANTHER" id="PTHR43649">
    <property type="entry name" value="ARABINOSE-BINDING PROTEIN-RELATED"/>
    <property type="match status" value="1"/>
</dbReference>
<feature type="chain" id="PRO_5021816211" evidence="2">
    <location>
        <begin position="26"/>
        <end position="435"/>
    </location>
</feature>
<dbReference type="Gene3D" id="3.40.190.10">
    <property type="entry name" value="Periplasmic binding protein-like II"/>
    <property type="match status" value="1"/>
</dbReference>
<dbReference type="Pfam" id="PF13416">
    <property type="entry name" value="SBP_bac_8"/>
    <property type="match status" value="1"/>
</dbReference>
<name>A0A544TFS8_9BACI</name>
<keyword evidence="1" id="KW-0175">Coiled coil</keyword>
<dbReference type="SUPFAM" id="SSF53850">
    <property type="entry name" value="Periplasmic binding protein-like II"/>
    <property type="match status" value="1"/>
</dbReference>
<evidence type="ECO:0000313" key="3">
    <source>
        <dbReference type="EMBL" id="TQR16277.1"/>
    </source>
</evidence>
<dbReference type="EMBL" id="VDGG01000012">
    <property type="protein sequence ID" value="TQR16277.1"/>
    <property type="molecule type" value="Genomic_DNA"/>
</dbReference>
<keyword evidence="4" id="KW-1185">Reference proteome</keyword>
<accession>A0A544TFS8</accession>
<proteinExistence type="predicted"/>
<feature type="signal peptide" evidence="2">
    <location>
        <begin position="1"/>
        <end position="25"/>
    </location>
</feature>
<evidence type="ECO:0000256" key="1">
    <source>
        <dbReference type="SAM" id="Coils"/>
    </source>
</evidence>
<dbReference type="PROSITE" id="PS51257">
    <property type="entry name" value="PROKAR_LIPOPROTEIN"/>
    <property type="match status" value="1"/>
</dbReference>
<feature type="coiled-coil region" evidence="1">
    <location>
        <begin position="406"/>
        <end position="433"/>
    </location>
</feature>
<evidence type="ECO:0000313" key="4">
    <source>
        <dbReference type="Proteomes" id="UP000318937"/>
    </source>
</evidence>
<sequence>MKKNLLFAIIVSALLMILAACSSKSEEGSTGTASESSGPTTIEFWYGLGSEADLKMKEIIDGFNKSQDEVIVKAVPQASYSETYQKLQAAIAAKDAPGLFITGSSSLVDLASKSALAPLNKYASEDSIYDKEDFLDVFIDAAYIGDELYALPAYGSTQVMYFRKDIYEQAGMDPKEVFASWENVAEASKKLQAQGVVEYGHLPMWGSGNLIDIALSNGGEIISEDGKEVLIDSDAWVDAWEFIRKQIHEEKTMKVNSGGQGWEYWYKTIDEVLAGKAAGYTGSSGDKGDLDFTVIDSIPQPGLNGNAAAPTVGALFMAVPAVNSDEEIAAAYKFMSYFSSSEVNVDWAEHIGYIPVRESAMEVPEYAAFIEENPYAGIPYKQALTGSPDFVDPTGGKIVDAISIAADKVELQNVSVEEALKEAKKVAQEALDELN</sequence>
<dbReference type="InterPro" id="IPR006059">
    <property type="entry name" value="SBP"/>
</dbReference>
<dbReference type="PANTHER" id="PTHR43649:SF12">
    <property type="entry name" value="DIACETYLCHITOBIOSE BINDING PROTEIN DASA"/>
    <property type="match status" value="1"/>
</dbReference>